<organism evidence="1 2">
    <name type="scientific">Dictyocaulus viviparus</name>
    <name type="common">Bovine lungworm</name>
    <dbReference type="NCBI Taxonomy" id="29172"/>
    <lineage>
        <taxon>Eukaryota</taxon>
        <taxon>Metazoa</taxon>
        <taxon>Ecdysozoa</taxon>
        <taxon>Nematoda</taxon>
        <taxon>Chromadorea</taxon>
        <taxon>Rhabditida</taxon>
        <taxon>Rhabditina</taxon>
        <taxon>Rhabditomorpha</taxon>
        <taxon>Strongyloidea</taxon>
        <taxon>Metastrongylidae</taxon>
        <taxon>Dictyocaulus</taxon>
    </lineage>
</organism>
<proteinExistence type="predicted"/>
<dbReference type="SUPFAM" id="SSF48371">
    <property type="entry name" value="ARM repeat"/>
    <property type="match status" value="1"/>
</dbReference>
<protein>
    <recommendedName>
        <fullName evidence="3">HEAT repeat protein</fullName>
    </recommendedName>
</protein>
<name>A0A0D8XER9_DICVI</name>
<reference evidence="2" key="2">
    <citation type="journal article" date="2016" name="Sci. Rep.">
        <title>Dictyocaulus viviparus genome, variome and transcriptome elucidate lungworm biology and support future intervention.</title>
        <authorList>
            <person name="McNulty S.N."/>
            <person name="Strube C."/>
            <person name="Rosa B.A."/>
            <person name="Martin J.C."/>
            <person name="Tyagi R."/>
            <person name="Choi Y.J."/>
            <person name="Wang Q."/>
            <person name="Hallsworth Pepin K."/>
            <person name="Zhang X."/>
            <person name="Ozersky P."/>
            <person name="Wilson R.K."/>
            <person name="Sternberg P.W."/>
            <person name="Gasser R.B."/>
            <person name="Mitreva M."/>
        </authorList>
    </citation>
    <scope>NUCLEOTIDE SEQUENCE [LARGE SCALE GENOMIC DNA]</scope>
    <source>
        <strain evidence="2">HannoverDv2000</strain>
    </source>
</reference>
<evidence type="ECO:0008006" key="3">
    <source>
        <dbReference type="Google" id="ProtNLM"/>
    </source>
</evidence>
<dbReference type="OrthoDB" id="63891at2759"/>
<sequence length="436" mass="50144">MDSLLDPLRLHSDRSQSPAFMPREDDYAELLRNTDFDVRLQTLNRLVGIVRRDPEWFTKCARKGELFKNIDRILMDDRWEVQHQCIKFLQEAMITFGSPLRRKKKVGNLEYCMCYLMPNLIPKLGSSKITVRKISVQTIQTFLRHKPEALGSVLKTLSSFLLTSIERITKTEVMREFSAMFIPELVDYDWLPLLDALTKLLATSDTDTVENAALLAKKLEGLDESPREEIFLIYINVYQKIIELLFSAAEAIRIKTQSVHSRIEIFGELFPMKKKYNEIYLGKTIFTRMLGDLSNIQQKNYARFCTNIVVTTSESTPIAPSIVTNRSSMKLASGERRLRFGIVPSIVAAMVIDNTDVSTRISGLEKWKQLIENITSEEISRLVPHLHSYLISLKNVLNELNFKIVVLALDIVRLTVNRLKSHIEAHLQVDSTISQY</sequence>
<gene>
    <name evidence="1" type="ORF">DICVIV_13109</name>
</gene>
<dbReference type="AlphaFoldDB" id="A0A0D8XER9"/>
<evidence type="ECO:0000313" key="2">
    <source>
        <dbReference type="Proteomes" id="UP000053766"/>
    </source>
</evidence>
<dbReference type="Proteomes" id="UP000053766">
    <property type="component" value="Unassembled WGS sequence"/>
</dbReference>
<accession>A0A0D8XER9</accession>
<keyword evidence="2" id="KW-1185">Reference proteome</keyword>
<dbReference type="InterPro" id="IPR016024">
    <property type="entry name" value="ARM-type_fold"/>
</dbReference>
<dbReference type="EMBL" id="KN716965">
    <property type="protein sequence ID" value="KJH40926.1"/>
    <property type="molecule type" value="Genomic_DNA"/>
</dbReference>
<evidence type="ECO:0000313" key="1">
    <source>
        <dbReference type="EMBL" id="KJH40926.1"/>
    </source>
</evidence>
<dbReference type="Pfam" id="PF21040">
    <property type="entry name" value="CEP104-like_TOG"/>
    <property type="match status" value="1"/>
</dbReference>
<reference evidence="1 2" key="1">
    <citation type="submission" date="2013-11" db="EMBL/GenBank/DDBJ databases">
        <title>Draft genome of the bovine lungworm Dictyocaulus viviparus.</title>
        <authorList>
            <person name="Mitreva M."/>
        </authorList>
    </citation>
    <scope>NUCLEOTIDE SEQUENCE [LARGE SCALE GENOMIC DNA]</scope>
    <source>
        <strain evidence="1 2">HannoverDv2000</strain>
    </source>
</reference>
<dbReference type="InterPro" id="IPR011989">
    <property type="entry name" value="ARM-like"/>
</dbReference>
<dbReference type="Gene3D" id="1.25.10.10">
    <property type="entry name" value="Leucine-rich Repeat Variant"/>
    <property type="match status" value="2"/>
</dbReference>